<evidence type="ECO:0000256" key="8">
    <source>
        <dbReference type="SAM" id="MobiDB-lite"/>
    </source>
</evidence>
<feature type="region of interest" description="Disordered" evidence="8">
    <location>
        <begin position="1"/>
        <end position="46"/>
    </location>
</feature>
<reference evidence="10" key="1">
    <citation type="submission" date="2016-04" db="EMBL/GenBank/DDBJ databases">
        <authorList>
            <person name="Evans L.H."/>
            <person name="Alamgir A."/>
            <person name="Owens N."/>
            <person name="Weber N.D."/>
            <person name="Virtaneva K."/>
            <person name="Barbian K."/>
            <person name="Babar A."/>
            <person name="Rosenke K."/>
        </authorList>
    </citation>
    <scope>NUCLEOTIDE SEQUENCE [LARGE SCALE GENOMIC DNA]</scope>
    <source>
        <strain evidence="10">CBS 101.48</strain>
    </source>
</reference>
<dbReference type="GO" id="GO:0071013">
    <property type="term" value="C:catalytic step 2 spliceosome"/>
    <property type="evidence" value="ECO:0007669"/>
    <property type="project" value="TreeGrafter"/>
</dbReference>
<dbReference type="InterPro" id="IPR006786">
    <property type="entry name" value="Pinin_SDK_MemA"/>
</dbReference>
<dbReference type="InterPro" id="IPR039853">
    <property type="entry name" value="Pinin"/>
</dbReference>
<keyword evidence="4" id="KW-0805">Transcription regulation</keyword>
<dbReference type="EMBL" id="LT554016">
    <property type="protein sequence ID" value="SAM02778.1"/>
    <property type="molecule type" value="Genomic_DNA"/>
</dbReference>
<dbReference type="OrthoDB" id="330772at2759"/>
<keyword evidence="6" id="KW-0508">mRNA splicing</keyword>
<proteinExistence type="inferred from homology"/>
<protein>
    <recommendedName>
        <fullName evidence="9">Pinin/SDK/MemA protein domain-containing protein</fullName>
    </recommendedName>
</protein>
<evidence type="ECO:0000256" key="1">
    <source>
        <dbReference type="ARBA" id="ARBA00004123"/>
    </source>
</evidence>
<evidence type="ECO:0000256" key="3">
    <source>
        <dbReference type="ARBA" id="ARBA00022664"/>
    </source>
</evidence>
<feature type="domain" description="Pinin/SDK/MemA protein" evidence="9">
    <location>
        <begin position="42"/>
        <end position="168"/>
    </location>
</feature>
<keyword evidence="11" id="KW-1185">Reference proteome</keyword>
<dbReference type="GO" id="GO:0008380">
    <property type="term" value="P:RNA splicing"/>
    <property type="evidence" value="ECO:0007669"/>
    <property type="project" value="UniProtKB-KW"/>
</dbReference>
<dbReference type="InParanoid" id="A0A168PQ66"/>
<dbReference type="Proteomes" id="UP000078561">
    <property type="component" value="Unassembled WGS sequence"/>
</dbReference>
<name>A0A168PQ66_ABSGL</name>
<feature type="region of interest" description="Disordered" evidence="8">
    <location>
        <begin position="94"/>
        <end position="119"/>
    </location>
</feature>
<organism evidence="10">
    <name type="scientific">Absidia glauca</name>
    <name type="common">Pin mould</name>
    <dbReference type="NCBI Taxonomy" id="4829"/>
    <lineage>
        <taxon>Eukaryota</taxon>
        <taxon>Fungi</taxon>
        <taxon>Fungi incertae sedis</taxon>
        <taxon>Mucoromycota</taxon>
        <taxon>Mucoromycotina</taxon>
        <taxon>Mucoromycetes</taxon>
        <taxon>Mucorales</taxon>
        <taxon>Cunninghamellaceae</taxon>
        <taxon>Absidia</taxon>
    </lineage>
</organism>
<dbReference type="GO" id="GO:0006397">
    <property type="term" value="P:mRNA processing"/>
    <property type="evidence" value="ECO:0007669"/>
    <property type="project" value="UniProtKB-KW"/>
</dbReference>
<feature type="compositionally biased region" description="Basic and acidic residues" evidence="8">
    <location>
        <begin position="94"/>
        <end position="116"/>
    </location>
</feature>
<accession>A0A168PQ66</accession>
<gene>
    <name evidence="10" type="primary">ABSGL_08594.1 scaffold 10421</name>
</gene>
<dbReference type="Pfam" id="PF04696">
    <property type="entry name" value="Pinin_SDK_memA"/>
    <property type="match status" value="1"/>
</dbReference>
<comment type="similarity">
    <text evidence="2">Belongs to the pinin family.</text>
</comment>
<dbReference type="PANTHER" id="PTHR12707:SF0">
    <property type="entry name" value="PININ"/>
    <property type="match status" value="1"/>
</dbReference>
<evidence type="ECO:0000256" key="4">
    <source>
        <dbReference type="ARBA" id="ARBA00023015"/>
    </source>
</evidence>
<keyword evidence="7" id="KW-0539">Nucleus</keyword>
<evidence type="ECO:0000259" key="9">
    <source>
        <dbReference type="Pfam" id="PF04696"/>
    </source>
</evidence>
<evidence type="ECO:0000313" key="11">
    <source>
        <dbReference type="Proteomes" id="UP000078561"/>
    </source>
</evidence>
<feature type="compositionally biased region" description="Basic and acidic residues" evidence="8">
    <location>
        <begin position="1"/>
        <end position="11"/>
    </location>
</feature>
<dbReference type="STRING" id="4829.A0A168PQ66"/>
<evidence type="ECO:0000313" key="10">
    <source>
        <dbReference type="EMBL" id="SAM02778.1"/>
    </source>
</evidence>
<evidence type="ECO:0000256" key="5">
    <source>
        <dbReference type="ARBA" id="ARBA00023163"/>
    </source>
</evidence>
<dbReference type="AlphaFoldDB" id="A0A168PQ66"/>
<dbReference type="PANTHER" id="PTHR12707">
    <property type="entry name" value="PINN"/>
    <property type="match status" value="1"/>
</dbReference>
<evidence type="ECO:0000256" key="6">
    <source>
        <dbReference type="ARBA" id="ARBA00023187"/>
    </source>
</evidence>
<evidence type="ECO:0000256" key="7">
    <source>
        <dbReference type="ARBA" id="ARBA00023242"/>
    </source>
</evidence>
<keyword evidence="3" id="KW-0507">mRNA processing</keyword>
<sequence length="188" mass="21083">MSDKTTKRTLDLVDGPSDNDVNEETTQAKIPRTDHAASSTPKRRGPGMFGVLVGTLNKIHTKNVTTDQAQIRHRQALDAKLQARLQQEKQELEAAAERTKVEQSEARAQRQARLDAQRASGKKKVPVTIAAYHRQRARFFLTQTTTPALPYLPKRLLPEQQERLDAQVDEATKAWAAAKEAYEAEKTT</sequence>
<evidence type="ECO:0000256" key="2">
    <source>
        <dbReference type="ARBA" id="ARBA00010386"/>
    </source>
</evidence>
<comment type="subcellular location">
    <subcellularLocation>
        <location evidence="1">Nucleus</location>
    </subcellularLocation>
</comment>
<dbReference type="OMA" id="NEDSHME"/>
<keyword evidence="5" id="KW-0804">Transcription</keyword>